<name>A0A0A0HIT2_9RHOB</name>
<protein>
    <submittedName>
        <fullName evidence="3">Putative peptidoglycan binding domain protein</fullName>
    </submittedName>
</protein>
<feature type="signal peptide" evidence="1">
    <location>
        <begin position="1"/>
        <end position="24"/>
    </location>
</feature>
<dbReference type="PATRIC" id="fig|1288298.3.peg.3120"/>
<dbReference type="InterPro" id="IPR002477">
    <property type="entry name" value="Peptidoglycan-bd-like"/>
</dbReference>
<reference evidence="3 4" key="1">
    <citation type="submission" date="2013-01" db="EMBL/GenBank/DDBJ databases">
        <authorList>
            <person name="Fiebig A."/>
            <person name="Goeker M."/>
            <person name="Klenk H.-P.P."/>
        </authorList>
    </citation>
    <scope>NUCLEOTIDE SEQUENCE [LARGE SCALE GENOMIC DNA]</scope>
    <source>
        <strain evidence="3 4">DSM 17069</strain>
    </source>
</reference>
<proteinExistence type="predicted"/>
<dbReference type="Pfam" id="PF01471">
    <property type="entry name" value="PG_binding_1"/>
    <property type="match status" value="1"/>
</dbReference>
<organism evidence="3 4">
    <name type="scientific">Roseovarius mucosus DSM 17069</name>
    <dbReference type="NCBI Taxonomy" id="1288298"/>
    <lineage>
        <taxon>Bacteria</taxon>
        <taxon>Pseudomonadati</taxon>
        <taxon>Pseudomonadota</taxon>
        <taxon>Alphaproteobacteria</taxon>
        <taxon>Rhodobacterales</taxon>
        <taxon>Roseobacteraceae</taxon>
        <taxon>Roseovarius</taxon>
    </lineage>
</organism>
<dbReference type="Proteomes" id="UP000030021">
    <property type="component" value="Unassembled WGS sequence"/>
</dbReference>
<dbReference type="RefSeq" id="WP_037268816.1">
    <property type="nucleotide sequence ID" value="NZ_KN293975.1"/>
</dbReference>
<comment type="caution">
    <text evidence="3">The sequence shown here is derived from an EMBL/GenBank/DDBJ whole genome shotgun (WGS) entry which is preliminary data.</text>
</comment>
<evidence type="ECO:0000313" key="3">
    <source>
        <dbReference type="EMBL" id="KGM86816.1"/>
    </source>
</evidence>
<feature type="chain" id="PRO_5001963273" evidence="1">
    <location>
        <begin position="25"/>
        <end position="445"/>
    </location>
</feature>
<dbReference type="Gene3D" id="1.10.101.10">
    <property type="entry name" value="PGBD-like superfamily/PGBD"/>
    <property type="match status" value="1"/>
</dbReference>
<feature type="domain" description="Peptidoglycan binding-like" evidence="2">
    <location>
        <begin position="74"/>
        <end position="121"/>
    </location>
</feature>
<dbReference type="InterPro" id="IPR036366">
    <property type="entry name" value="PGBDSf"/>
</dbReference>
<evidence type="ECO:0000313" key="4">
    <source>
        <dbReference type="Proteomes" id="UP000030021"/>
    </source>
</evidence>
<dbReference type="EMBL" id="AONH01000016">
    <property type="protein sequence ID" value="KGM86816.1"/>
    <property type="molecule type" value="Genomic_DNA"/>
</dbReference>
<sequence length="445" mass="46394">MFSKRILMMALATTVALPAGVAQADFKDGLVGGLVGGAVSGIIVNESAKARERKQQTTTTTRRVYQAPVNSVERQQVREEQTALNYFGFPAGTPDGVRGRNTRDAAAQFQAHMGYPATGYLADYERQFLISSYYRAQSSGAATGQLIAQRGQGTRGLLHAYRDEAAGVPTYAAAPAPAPAAPSPVMAAIPQAAQVPAPSASPAPAATGFAALPNLMASGGEGPSLASHCNQVSLITNSNGGFVTEASMGDGRVALNEQFCLARTYAIAEGETMAASLKGVTQTQLEDQCRAFEPAMRDHVAALSLSPREEVVQNVRGFVLQSGQSPAQLAGTAKICLSVGYRIDNMNVALGSALLLTALGEEPYGELMGHHLNEGFGTTRRPDLALAWYQGAVEAVERGAEPVFAPGNTGRTGLLRKAAFHTQGAQAGSGGSVQPVATLPTFKLD</sequence>
<dbReference type="OrthoDB" id="7444491at2"/>
<dbReference type="STRING" id="215743.ROSMUCSMR3_03693"/>
<dbReference type="AlphaFoldDB" id="A0A0A0HIT2"/>
<dbReference type="eggNOG" id="COG3409">
    <property type="taxonomic scope" value="Bacteria"/>
</dbReference>
<dbReference type="SUPFAM" id="SSF47090">
    <property type="entry name" value="PGBD-like"/>
    <property type="match status" value="1"/>
</dbReference>
<accession>A0A0A0HIT2</accession>
<dbReference type="InterPro" id="IPR036365">
    <property type="entry name" value="PGBD-like_sf"/>
</dbReference>
<evidence type="ECO:0000256" key="1">
    <source>
        <dbReference type="SAM" id="SignalP"/>
    </source>
</evidence>
<dbReference type="HOGENOM" id="CLU_047388_0_0_5"/>
<evidence type="ECO:0000259" key="2">
    <source>
        <dbReference type="Pfam" id="PF01471"/>
    </source>
</evidence>
<keyword evidence="1" id="KW-0732">Signal</keyword>
<gene>
    <name evidence="3" type="ORF">rosmuc_03110</name>
</gene>